<evidence type="ECO:0000313" key="3">
    <source>
        <dbReference type="Proteomes" id="UP000500938"/>
    </source>
</evidence>
<accession>A0A6M4IPW1</accession>
<organism evidence="2 3">
    <name type="scientific">Gemmatimonas groenlandica</name>
    <dbReference type="NCBI Taxonomy" id="2732249"/>
    <lineage>
        <taxon>Bacteria</taxon>
        <taxon>Pseudomonadati</taxon>
        <taxon>Gemmatimonadota</taxon>
        <taxon>Gemmatimonadia</taxon>
        <taxon>Gemmatimonadales</taxon>
        <taxon>Gemmatimonadaceae</taxon>
        <taxon>Gemmatimonas</taxon>
    </lineage>
</organism>
<name>A0A6M4IPW1_9BACT</name>
<feature type="region of interest" description="Disordered" evidence="1">
    <location>
        <begin position="46"/>
        <end position="85"/>
    </location>
</feature>
<dbReference type="EMBL" id="CP053085">
    <property type="protein sequence ID" value="QJR36008.1"/>
    <property type="molecule type" value="Genomic_DNA"/>
</dbReference>
<feature type="compositionally biased region" description="Polar residues" evidence="1">
    <location>
        <begin position="46"/>
        <end position="55"/>
    </location>
</feature>
<proteinExistence type="predicted"/>
<reference evidence="2 3" key="1">
    <citation type="submission" date="2020-05" db="EMBL/GenBank/DDBJ databases">
        <title>Complete genome sequence of Gemmatimonas greenlandica TET16.</title>
        <authorList>
            <person name="Zeng Y."/>
        </authorList>
    </citation>
    <scope>NUCLEOTIDE SEQUENCE [LARGE SCALE GENOMIC DNA]</scope>
    <source>
        <strain evidence="2 3">TET16</strain>
    </source>
</reference>
<protein>
    <submittedName>
        <fullName evidence="2">Uncharacterized protein</fullName>
    </submittedName>
</protein>
<evidence type="ECO:0000313" key="2">
    <source>
        <dbReference type="EMBL" id="QJR36008.1"/>
    </source>
</evidence>
<gene>
    <name evidence="2" type="ORF">HKW67_11065</name>
</gene>
<dbReference type="RefSeq" id="WP_171225439.1">
    <property type="nucleotide sequence ID" value="NZ_CP053085.1"/>
</dbReference>
<evidence type="ECO:0000256" key="1">
    <source>
        <dbReference type="SAM" id="MobiDB-lite"/>
    </source>
</evidence>
<dbReference type="AlphaFoldDB" id="A0A6M4IPW1"/>
<dbReference type="Proteomes" id="UP000500938">
    <property type="component" value="Chromosome"/>
</dbReference>
<keyword evidence="3" id="KW-1185">Reference proteome</keyword>
<sequence>MLAGLFVATPQLSAQSLRPGPDGVTLIVRPRVGDLLRLQMEQTIEMSGRRTQSSVPPVGSGTGIDGRRAGGTLPPASKSPDYGPRRARASLRVTKLVMYAHSLVEASDLTSTTLLATTDSMAMWAGTAAEQARPEMLPLPADGRQVRVRVTPDGAMRVSDPPPGAMELGATLASMPALLPEHAVQVGERWVRDIVLPSLPVSGYRADGVVRTRFRLDSLTQGGRSAWISMEGELRRDGAARELPAGTRVVTAGTVRGTMVLDRLRAWIVDARTVIDVQSEVTPGPAEAAQPMLLDLRIVQRIRIR</sequence>
<dbReference type="KEGG" id="ggr:HKW67_11065"/>